<protein>
    <recommendedName>
        <fullName evidence="7">Major facilitator superfamily (MFS) profile domain-containing protein</fullName>
    </recommendedName>
</protein>
<dbReference type="EMBL" id="AMGX01000010">
    <property type="protein sequence ID" value="EXJ69784.1"/>
    <property type="molecule type" value="Genomic_DNA"/>
</dbReference>
<dbReference type="FunFam" id="1.20.1720.10:FF:000061">
    <property type="entry name" value="Uncharacterized protein"/>
    <property type="match status" value="1"/>
</dbReference>
<dbReference type="PANTHER" id="PTHR23502">
    <property type="entry name" value="MAJOR FACILITATOR SUPERFAMILY"/>
    <property type="match status" value="1"/>
</dbReference>
<reference evidence="8 9" key="1">
    <citation type="submission" date="2013-03" db="EMBL/GenBank/DDBJ databases">
        <title>The Genome Sequence of Cladophialophora psammophila CBS 110553.</title>
        <authorList>
            <consortium name="The Broad Institute Genomics Platform"/>
            <person name="Cuomo C."/>
            <person name="de Hoog S."/>
            <person name="Gorbushina A."/>
            <person name="Walker B."/>
            <person name="Young S.K."/>
            <person name="Zeng Q."/>
            <person name="Gargeya S."/>
            <person name="Fitzgerald M."/>
            <person name="Haas B."/>
            <person name="Abouelleil A."/>
            <person name="Allen A.W."/>
            <person name="Alvarado L."/>
            <person name="Arachchi H.M."/>
            <person name="Berlin A.M."/>
            <person name="Chapman S.B."/>
            <person name="Gainer-Dewar J."/>
            <person name="Goldberg J."/>
            <person name="Griggs A."/>
            <person name="Gujja S."/>
            <person name="Hansen M."/>
            <person name="Howarth C."/>
            <person name="Imamovic A."/>
            <person name="Ireland A."/>
            <person name="Larimer J."/>
            <person name="McCowan C."/>
            <person name="Murphy C."/>
            <person name="Pearson M."/>
            <person name="Poon T.W."/>
            <person name="Priest M."/>
            <person name="Roberts A."/>
            <person name="Saif S."/>
            <person name="Shea T."/>
            <person name="Sisk P."/>
            <person name="Sykes S."/>
            <person name="Wortman J."/>
            <person name="Nusbaum C."/>
            <person name="Birren B."/>
        </authorList>
    </citation>
    <scope>NUCLEOTIDE SEQUENCE [LARGE SCALE GENOMIC DNA]</scope>
    <source>
        <strain evidence="8 9">CBS 110553</strain>
    </source>
</reference>
<evidence type="ECO:0000256" key="1">
    <source>
        <dbReference type="ARBA" id="ARBA00004651"/>
    </source>
</evidence>
<evidence type="ECO:0000256" key="5">
    <source>
        <dbReference type="ARBA" id="ARBA00023136"/>
    </source>
</evidence>
<evidence type="ECO:0000256" key="4">
    <source>
        <dbReference type="ARBA" id="ARBA00022989"/>
    </source>
</evidence>
<proteinExistence type="inferred from homology"/>
<comment type="similarity">
    <text evidence="2">Belongs to the major facilitator superfamily.</text>
</comment>
<feature type="transmembrane region" description="Helical" evidence="6">
    <location>
        <begin position="257"/>
        <end position="277"/>
    </location>
</feature>
<keyword evidence="3 6" id="KW-0812">Transmembrane</keyword>
<dbReference type="Proteomes" id="UP000019471">
    <property type="component" value="Unassembled WGS sequence"/>
</dbReference>
<dbReference type="STRING" id="1182543.W9XHE3"/>
<dbReference type="CDD" id="cd17323">
    <property type="entry name" value="MFS_Tpo1_MDR_like"/>
    <property type="match status" value="1"/>
</dbReference>
<name>W9XHE3_9EURO</name>
<comment type="caution">
    <text evidence="8">The sequence shown here is derived from an EMBL/GenBank/DDBJ whole genome shotgun (WGS) entry which is preliminary data.</text>
</comment>
<feature type="transmembrane region" description="Helical" evidence="6">
    <location>
        <begin position="169"/>
        <end position="188"/>
    </location>
</feature>
<sequence length="568" mass="62204">MLDQDGSRKYDEASIDDVMIPISVGGADDVTAQNVPLQNDPRYPPIPGPLDANDIEYRYLTFETDIPLNPILPSGAKNELPPCPNLRDFDNPFTWSLTRKKLMTYLSCSVNITAAYSAGSYASPTAQLTEKWGISAVAYKTGITIFTAGFGIAPMVLAPFSEINGRRPVFIFTGILFVICQIGCAVTDSFAGMLLARFFLGVGGSTFSTMVGGILADVWVTADRNGPMVLFTGATLFGTGLGPLVSGFVAQRTTWRWVFWIQVITSGTLVSLVTVFFKETRGSIILSRKAKLLNKWYEQLEAAGALGMEVDGDRIGQEKGSKRCCRIRWKVKADEERLSISRMIAVSLYRPVHMLVTEPVVFWFSLWIAFSWAVLYLQFGSIPLVFQVNHGFSLEQTGVVFTAMCVGAIISTVLSIWQEKWAAKHYPVKINGSPEGRLLFTCIESAFMPIGLFWFGWTCYSSVHWIVPTIAVGVATMGIFSIFLGTFNYTADCYHIYASSALAASGLCRNLLGGSFPLVTNQLFTNLGFQAASSLLGAIGLALTLVPWVLVLYGPKIRARSKIASSFT</sequence>
<evidence type="ECO:0000313" key="9">
    <source>
        <dbReference type="Proteomes" id="UP000019471"/>
    </source>
</evidence>
<keyword evidence="5 6" id="KW-0472">Membrane</keyword>
<dbReference type="RefSeq" id="XP_007745636.1">
    <property type="nucleotide sequence ID" value="XM_007747446.1"/>
</dbReference>
<keyword evidence="4 6" id="KW-1133">Transmembrane helix</keyword>
<feature type="transmembrane region" description="Helical" evidence="6">
    <location>
        <begin position="194"/>
        <end position="216"/>
    </location>
</feature>
<dbReference type="OrthoDB" id="6770063at2759"/>
<dbReference type="GeneID" id="19191563"/>
<dbReference type="eggNOG" id="KOG0255">
    <property type="taxonomic scope" value="Eukaryota"/>
</dbReference>
<dbReference type="Pfam" id="PF07690">
    <property type="entry name" value="MFS_1"/>
    <property type="match status" value="1"/>
</dbReference>
<evidence type="ECO:0000256" key="3">
    <source>
        <dbReference type="ARBA" id="ARBA00022692"/>
    </source>
</evidence>
<feature type="domain" description="Major facilitator superfamily (MFS) profile" evidence="7">
    <location>
        <begin position="103"/>
        <end position="558"/>
    </location>
</feature>
<keyword evidence="9" id="KW-1185">Reference proteome</keyword>
<dbReference type="AlphaFoldDB" id="W9XHE3"/>
<dbReference type="Gene3D" id="1.20.1250.20">
    <property type="entry name" value="MFS general substrate transporter like domains"/>
    <property type="match status" value="1"/>
</dbReference>
<dbReference type="GO" id="GO:0022857">
    <property type="term" value="F:transmembrane transporter activity"/>
    <property type="evidence" value="ECO:0007669"/>
    <property type="project" value="InterPro"/>
</dbReference>
<dbReference type="PROSITE" id="PS50850">
    <property type="entry name" value="MFS"/>
    <property type="match status" value="1"/>
</dbReference>
<feature type="transmembrane region" description="Helical" evidence="6">
    <location>
        <begin position="463"/>
        <end position="487"/>
    </location>
</feature>
<feature type="transmembrane region" description="Helical" evidence="6">
    <location>
        <begin position="360"/>
        <end position="379"/>
    </location>
</feature>
<dbReference type="PANTHER" id="PTHR23502:SF134">
    <property type="entry name" value="MAJOR FACILITATOR SUPERFAMILY (MFS) PROFILE DOMAIN-CONTAINING PROTEIN-RELATED"/>
    <property type="match status" value="1"/>
</dbReference>
<feature type="transmembrane region" description="Helical" evidence="6">
    <location>
        <begin position="228"/>
        <end position="251"/>
    </location>
</feature>
<gene>
    <name evidence="8" type="ORF">A1O5_06855</name>
</gene>
<dbReference type="InterPro" id="IPR020846">
    <property type="entry name" value="MFS_dom"/>
</dbReference>
<feature type="transmembrane region" description="Helical" evidence="6">
    <location>
        <begin position="399"/>
        <end position="417"/>
    </location>
</feature>
<comment type="subcellular location">
    <subcellularLocation>
        <location evidence="1">Cell membrane</location>
        <topology evidence="1">Multi-pass membrane protein</topology>
    </subcellularLocation>
</comment>
<feature type="transmembrane region" description="Helical" evidence="6">
    <location>
        <begin position="494"/>
        <end position="512"/>
    </location>
</feature>
<evidence type="ECO:0000256" key="6">
    <source>
        <dbReference type="SAM" id="Phobius"/>
    </source>
</evidence>
<dbReference type="GO" id="GO:0005886">
    <property type="term" value="C:plasma membrane"/>
    <property type="evidence" value="ECO:0007669"/>
    <property type="project" value="UniProtKB-SubCell"/>
</dbReference>
<evidence type="ECO:0000259" key="7">
    <source>
        <dbReference type="PROSITE" id="PS50850"/>
    </source>
</evidence>
<feature type="transmembrane region" description="Helical" evidence="6">
    <location>
        <begin position="134"/>
        <end position="157"/>
    </location>
</feature>
<dbReference type="HOGENOM" id="CLU_008455_0_5_1"/>
<feature type="transmembrane region" description="Helical" evidence="6">
    <location>
        <begin position="438"/>
        <end position="457"/>
    </location>
</feature>
<organism evidence="8 9">
    <name type="scientific">Cladophialophora psammophila CBS 110553</name>
    <dbReference type="NCBI Taxonomy" id="1182543"/>
    <lineage>
        <taxon>Eukaryota</taxon>
        <taxon>Fungi</taxon>
        <taxon>Dikarya</taxon>
        <taxon>Ascomycota</taxon>
        <taxon>Pezizomycotina</taxon>
        <taxon>Eurotiomycetes</taxon>
        <taxon>Chaetothyriomycetidae</taxon>
        <taxon>Chaetothyriales</taxon>
        <taxon>Herpotrichiellaceae</taxon>
        <taxon>Cladophialophora</taxon>
    </lineage>
</organism>
<evidence type="ECO:0000313" key="8">
    <source>
        <dbReference type="EMBL" id="EXJ69784.1"/>
    </source>
</evidence>
<dbReference type="InterPro" id="IPR036259">
    <property type="entry name" value="MFS_trans_sf"/>
</dbReference>
<feature type="transmembrane region" description="Helical" evidence="6">
    <location>
        <begin position="102"/>
        <end position="122"/>
    </location>
</feature>
<accession>W9XHE3</accession>
<dbReference type="InterPro" id="IPR011701">
    <property type="entry name" value="MFS"/>
</dbReference>
<dbReference type="FunFam" id="1.20.1250.20:FF:000082">
    <property type="entry name" value="MFS multidrug transporter, putative"/>
    <property type="match status" value="1"/>
</dbReference>
<dbReference type="SUPFAM" id="SSF103473">
    <property type="entry name" value="MFS general substrate transporter"/>
    <property type="match status" value="1"/>
</dbReference>
<feature type="transmembrane region" description="Helical" evidence="6">
    <location>
        <begin position="532"/>
        <end position="553"/>
    </location>
</feature>
<evidence type="ECO:0000256" key="2">
    <source>
        <dbReference type="ARBA" id="ARBA00008335"/>
    </source>
</evidence>